<accession>A0A124HVD7</accession>
<reference evidence="1 2" key="1">
    <citation type="submission" date="2015-10" db="EMBL/GenBank/DDBJ databases">
        <title>Draft genome sequence of Streptomyces canus DSM 40017, type strain for the species Streptomyces canus.</title>
        <authorList>
            <person name="Ruckert C."/>
            <person name="Winkler A."/>
            <person name="Kalinowski J."/>
            <person name="Kampfer P."/>
            <person name="Glaeser S."/>
        </authorList>
    </citation>
    <scope>NUCLEOTIDE SEQUENCE [LARGE SCALE GENOMIC DNA]</scope>
    <source>
        <strain evidence="1 2">DSM 40017</strain>
    </source>
</reference>
<dbReference type="EMBL" id="LMWU01000064">
    <property type="protein sequence ID" value="KUN58141.1"/>
    <property type="molecule type" value="Genomic_DNA"/>
</dbReference>
<name>A0A124HVD7_9ACTN</name>
<evidence type="ECO:0000313" key="1">
    <source>
        <dbReference type="EMBL" id="KUN58141.1"/>
    </source>
</evidence>
<organism evidence="1 2">
    <name type="scientific">Streptomyces canus</name>
    <dbReference type="NCBI Taxonomy" id="58343"/>
    <lineage>
        <taxon>Bacteria</taxon>
        <taxon>Bacillati</taxon>
        <taxon>Actinomycetota</taxon>
        <taxon>Actinomycetes</taxon>
        <taxon>Kitasatosporales</taxon>
        <taxon>Streptomycetaceae</taxon>
        <taxon>Streptomyces</taxon>
        <taxon>Streptomyces aurantiacus group</taxon>
    </lineage>
</organism>
<proteinExistence type="predicted"/>
<sequence length="138" mass="15702">MDPIAMAAGTALIGAMATDAWRQVRTRVVEWWRTARPDQAEYVHRELTDAHTEVIEARQEDNEGREQDLITNWQTRLQMLLRANPALAEQLRVLLNDHLIPALPTREQHAVASQVMKATATGHGRVYQAGRDQNITER</sequence>
<protein>
    <submittedName>
        <fullName evidence="1">Uncharacterized protein</fullName>
    </submittedName>
</protein>
<evidence type="ECO:0000313" key="2">
    <source>
        <dbReference type="Proteomes" id="UP000053669"/>
    </source>
</evidence>
<dbReference type="RefSeq" id="WP_059210933.1">
    <property type="nucleotide sequence ID" value="NZ_KQ948676.1"/>
</dbReference>
<comment type="caution">
    <text evidence="1">The sequence shown here is derived from an EMBL/GenBank/DDBJ whole genome shotgun (WGS) entry which is preliminary data.</text>
</comment>
<dbReference type="Proteomes" id="UP000053669">
    <property type="component" value="Unassembled WGS sequence"/>
</dbReference>
<dbReference type="AlphaFoldDB" id="A0A124HVD7"/>
<dbReference type="STRING" id="58343.AQJ46_43825"/>
<gene>
    <name evidence="1" type="ORF">AQJ46_43825</name>
</gene>